<keyword evidence="1" id="KW-0175">Coiled coil</keyword>
<name>A0A0N4UXP4_ENTVE</name>
<evidence type="ECO:0000313" key="4">
    <source>
        <dbReference type="EMBL" id="VDD86880.1"/>
    </source>
</evidence>
<feature type="compositionally biased region" description="Basic and acidic residues" evidence="2">
    <location>
        <begin position="657"/>
        <end position="670"/>
    </location>
</feature>
<sequence length="789" mass="89847">MAAVESRKVVKFDFFKLPVLQSGSVTEREHWVKWWRHGISVLNSLIVLPFDVFWAKLIEDPKIILFLDSFLEEFPRFWEVDQTRLYFGSDASKEVSELFFKRTIYDNHIFTVERLLNIISVYWKDNEAGVRRIIEGTVGRESKYLKDVADKVVTLSNVGFTYNRFIYTAAFVISCCGGPGFLQYLSAASSELRKLSQSMSGDNRGYEELDSLLALYVDVLYAVPRLISSCETSVPIRDASFNFCISIPTLIEAAEEVVAPQLEFHLSYVASNSTNSDSLSVLDYLRDAAFWAFHFLHTFQDDDERSFVILQNALCCEKFIFYYNLRYPVESIVSSLPLHGTNKSTVTETLGGIMSKQKEAIVTQLGDKGVLARLGLPESLTVASQIENLVELLPHYSREFIHLSLRHYGYDFEKVTNALLDTALLPLDLQALMDFELTARNCPLMTDGDTGIKYFLLLSKIFFDVKKGGVELRVNRYRCAVELDPKFLGKFVVDLEGGKNIKKKTPLGSKNIDGSKLIKEPSSEVPDVSSKGLICMKPVVKRTVFDNKSTRNGKGLEEKSSREELENILAGLKLQSTEREKERKEAQEKKLIKLVTSAEKFYVPESEKVALRPTYEKYVYEGESSSPWDVYEDEYDDTTDDHRSYSVDVQSESAPEEILRGVEPNRNREVPEEDGEEKSNEILTEENQSHSGHGKRNWKRNFKTQEKGVGSTDVPDVREDEGRNAGNVEGSNNNDSNSTINNGRGRVFRRFKNFDRAGYTGGRERQMKERHKGADKRRGADRKRRGGMF</sequence>
<dbReference type="Gene3D" id="1.10.8.10">
    <property type="entry name" value="DNA helicase RuvA subunit, C-terminal domain"/>
    <property type="match status" value="1"/>
</dbReference>
<feature type="compositionally biased region" description="Basic residues" evidence="2">
    <location>
        <begin position="692"/>
        <end position="702"/>
    </location>
</feature>
<dbReference type="WBParaSite" id="EVEC_0000231501-mRNA-1">
    <property type="protein sequence ID" value="EVEC_0000231501-mRNA-1"/>
    <property type="gene ID" value="EVEC_0000231501"/>
</dbReference>
<dbReference type="EMBL" id="UXUI01007305">
    <property type="protein sequence ID" value="VDD86880.1"/>
    <property type="molecule type" value="Genomic_DNA"/>
</dbReference>
<reference evidence="6" key="1">
    <citation type="submission" date="2017-02" db="UniProtKB">
        <authorList>
            <consortium name="WormBaseParasite"/>
        </authorList>
    </citation>
    <scope>IDENTIFICATION</scope>
</reference>
<gene>
    <name evidence="4" type="ORF">EVEC_LOCUS2023</name>
</gene>
<keyword evidence="5" id="KW-1185">Reference proteome</keyword>
<feature type="compositionally biased region" description="Acidic residues" evidence="2">
    <location>
        <begin position="630"/>
        <end position="639"/>
    </location>
</feature>
<dbReference type="OrthoDB" id="5824609at2759"/>
<dbReference type="InterPro" id="IPR003892">
    <property type="entry name" value="CUE"/>
</dbReference>
<dbReference type="SUPFAM" id="SSF46934">
    <property type="entry name" value="UBA-like"/>
    <property type="match status" value="1"/>
</dbReference>
<evidence type="ECO:0000256" key="1">
    <source>
        <dbReference type="SAM" id="Coils"/>
    </source>
</evidence>
<dbReference type="InterPro" id="IPR041800">
    <property type="entry name" value="ASCC2_CUE"/>
</dbReference>
<dbReference type="Pfam" id="PF02845">
    <property type="entry name" value="CUE"/>
    <property type="match status" value="1"/>
</dbReference>
<feature type="coiled-coil region" evidence="1">
    <location>
        <begin position="562"/>
        <end position="594"/>
    </location>
</feature>
<feature type="domain" description="CUE" evidence="3">
    <location>
        <begin position="384"/>
        <end position="420"/>
    </location>
</feature>
<organism evidence="6">
    <name type="scientific">Enterobius vermicularis</name>
    <name type="common">Human pinworm</name>
    <dbReference type="NCBI Taxonomy" id="51028"/>
    <lineage>
        <taxon>Eukaryota</taxon>
        <taxon>Metazoa</taxon>
        <taxon>Ecdysozoa</taxon>
        <taxon>Nematoda</taxon>
        <taxon>Chromadorea</taxon>
        <taxon>Rhabditida</taxon>
        <taxon>Spirurina</taxon>
        <taxon>Oxyuridomorpha</taxon>
        <taxon>Oxyuroidea</taxon>
        <taxon>Oxyuridae</taxon>
        <taxon>Enterobius</taxon>
    </lineage>
</organism>
<feature type="compositionally biased region" description="Basic residues" evidence="2">
    <location>
        <begin position="768"/>
        <end position="789"/>
    </location>
</feature>
<dbReference type="AlphaFoldDB" id="A0A0N4UXP4"/>
<dbReference type="GO" id="GO:0043130">
    <property type="term" value="F:ubiquitin binding"/>
    <property type="evidence" value="ECO:0007669"/>
    <property type="project" value="InterPro"/>
</dbReference>
<dbReference type="STRING" id="51028.A0A0N4UXP4"/>
<evidence type="ECO:0000259" key="3">
    <source>
        <dbReference type="Pfam" id="PF02845"/>
    </source>
</evidence>
<protein>
    <submittedName>
        <fullName evidence="6">CUE domain-containing protein</fullName>
    </submittedName>
</protein>
<reference evidence="4 5" key="2">
    <citation type="submission" date="2018-10" db="EMBL/GenBank/DDBJ databases">
        <authorList>
            <consortium name="Pathogen Informatics"/>
        </authorList>
    </citation>
    <scope>NUCLEOTIDE SEQUENCE [LARGE SCALE GENOMIC DNA]</scope>
</reference>
<feature type="compositionally biased region" description="Low complexity" evidence="2">
    <location>
        <begin position="731"/>
        <end position="742"/>
    </location>
</feature>
<feature type="region of interest" description="Disordered" evidence="2">
    <location>
        <begin position="627"/>
        <end position="789"/>
    </location>
</feature>
<evidence type="ECO:0000313" key="6">
    <source>
        <dbReference type="WBParaSite" id="EVEC_0000231501-mRNA-1"/>
    </source>
</evidence>
<dbReference type="CDD" id="cd14364">
    <property type="entry name" value="CUE_ASCC2"/>
    <property type="match status" value="1"/>
</dbReference>
<accession>A0A0N4UXP4</accession>
<dbReference type="Proteomes" id="UP000274131">
    <property type="component" value="Unassembled WGS sequence"/>
</dbReference>
<feature type="compositionally biased region" description="Polar residues" evidence="2">
    <location>
        <begin position="681"/>
        <end position="691"/>
    </location>
</feature>
<dbReference type="InterPro" id="IPR009060">
    <property type="entry name" value="UBA-like_sf"/>
</dbReference>
<evidence type="ECO:0000256" key="2">
    <source>
        <dbReference type="SAM" id="MobiDB-lite"/>
    </source>
</evidence>
<evidence type="ECO:0000313" key="5">
    <source>
        <dbReference type="Proteomes" id="UP000274131"/>
    </source>
</evidence>
<proteinExistence type="predicted"/>